<evidence type="ECO:0000256" key="2">
    <source>
        <dbReference type="ARBA" id="ARBA00022448"/>
    </source>
</evidence>
<evidence type="ECO:0000256" key="5">
    <source>
        <dbReference type="ARBA" id="ARBA00022764"/>
    </source>
</evidence>
<dbReference type="InterPro" id="IPR009056">
    <property type="entry name" value="Cyt_c-like_dom"/>
</dbReference>
<keyword evidence="12" id="KW-1185">Reference proteome</keyword>
<organism evidence="11 12">
    <name type="scientific">Comamonas jiangduensis</name>
    <dbReference type="NCBI Taxonomy" id="1194168"/>
    <lineage>
        <taxon>Bacteria</taxon>
        <taxon>Pseudomonadati</taxon>
        <taxon>Pseudomonadota</taxon>
        <taxon>Betaproteobacteria</taxon>
        <taxon>Burkholderiales</taxon>
        <taxon>Comamonadaceae</taxon>
        <taxon>Comamonas</taxon>
    </lineage>
</organism>
<reference evidence="11 12" key="1">
    <citation type="submission" date="2024-08" db="EMBL/GenBank/DDBJ databases">
        <authorList>
            <person name="Feng Z."/>
            <person name="Ronholm J."/>
        </authorList>
    </citation>
    <scope>NUCLEOTIDE SEQUENCE [LARGE SCALE GENOMIC DNA]</scope>
    <source>
        <strain evidence="11 12">4-AB0-8</strain>
    </source>
</reference>
<evidence type="ECO:0000256" key="3">
    <source>
        <dbReference type="ARBA" id="ARBA00022617"/>
    </source>
</evidence>
<sequence>MPVSKASSQGLACLALLLASHFPLWAADVKAGANIAANGGAQGAPACVSCHGNQGEGGPGFPPLAGQSAGYLERQLHTLAAGKRKAVTMAPVARALTDQEKADVAAYYASLKLPIESKVGPLPKSKDSNGAWLVERGRWADGIPACAKCHGPGGTGVGTDFPAIGHLDAKYMQTQMAAWRKQERDAGPLGLMGSIAQKLTDQDVQDVADYYQQLHQGAKPASN</sequence>
<feature type="domain" description="Cytochrome c" evidence="10">
    <location>
        <begin position="27"/>
        <end position="112"/>
    </location>
</feature>
<accession>A0ABV4IG46</accession>
<evidence type="ECO:0000256" key="9">
    <source>
        <dbReference type="SAM" id="SignalP"/>
    </source>
</evidence>
<dbReference type="PIRSF" id="PIRSF000005">
    <property type="entry name" value="Cytochrome_c4"/>
    <property type="match status" value="1"/>
</dbReference>
<keyword evidence="7 8" id="KW-0408">Iron</keyword>
<evidence type="ECO:0000259" key="10">
    <source>
        <dbReference type="PROSITE" id="PS51007"/>
    </source>
</evidence>
<comment type="caution">
    <text evidence="11">The sequence shown here is derived from an EMBL/GenBank/DDBJ whole genome shotgun (WGS) entry which is preliminary data.</text>
</comment>
<dbReference type="PROSITE" id="PS51007">
    <property type="entry name" value="CYTC"/>
    <property type="match status" value="2"/>
</dbReference>
<keyword evidence="2" id="KW-0813">Transport</keyword>
<dbReference type="InterPro" id="IPR024167">
    <property type="entry name" value="Cytochrome_c4-like"/>
</dbReference>
<dbReference type="Proteomes" id="UP001567350">
    <property type="component" value="Unassembled WGS sequence"/>
</dbReference>
<name>A0ABV4IG46_9BURK</name>
<dbReference type="PANTHER" id="PTHR33751">
    <property type="entry name" value="CBB3-TYPE CYTOCHROME C OXIDASE SUBUNIT FIXP"/>
    <property type="match status" value="1"/>
</dbReference>
<dbReference type="Gene3D" id="1.10.760.10">
    <property type="entry name" value="Cytochrome c-like domain"/>
    <property type="match status" value="2"/>
</dbReference>
<gene>
    <name evidence="11" type="ORF">ACBP88_15375</name>
</gene>
<keyword evidence="4 8" id="KW-0479">Metal-binding</keyword>
<dbReference type="InterPro" id="IPR050597">
    <property type="entry name" value="Cytochrome_c_Oxidase_Subunit"/>
</dbReference>
<dbReference type="Pfam" id="PF00034">
    <property type="entry name" value="Cytochrom_C"/>
    <property type="match status" value="2"/>
</dbReference>
<feature type="chain" id="PRO_5047223209" evidence="9">
    <location>
        <begin position="27"/>
        <end position="223"/>
    </location>
</feature>
<evidence type="ECO:0000256" key="7">
    <source>
        <dbReference type="ARBA" id="ARBA00023004"/>
    </source>
</evidence>
<evidence type="ECO:0000256" key="1">
    <source>
        <dbReference type="ARBA" id="ARBA00004418"/>
    </source>
</evidence>
<feature type="signal peptide" evidence="9">
    <location>
        <begin position="1"/>
        <end position="26"/>
    </location>
</feature>
<keyword evidence="5" id="KW-0574">Periplasm</keyword>
<comment type="subcellular location">
    <subcellularLocation>
        <location evidence="1">Periplasm</location>
    </subcellularLocation>
</comment>
<dbReference type="EMBL" id="JBGJLR010000021">
    <property type="protein sequence ID" value="MEZ2740808.1"/>
    <property type="molecule type" value="Genomic_DNA"/>
</dbReference>
<protein>
    <submittedName>
        <fullName evidence="11">Cytochrome c</fullName>
    </submittedName>
</protein>
<keyword evidence="6" id="KW-0249">Electron transport</keyword>
<evidence type="ECO:0000256" key="8">
    <source>
        <dbReference type="PROSITE-ProRule" id="PRU00433"/>
    </source>
</evidence>
<keyword evidence="9" id="KW-0732">Signal</keyword>
<feature type="domain" description="Cytochrome c" evidence="10">
    <location>
        <begin position="125"/>
        <end position="215"/>
    </location>
</feature>
<evidence type="ECO:0000256" key="4">
    <source>
        <dbReference type="ARBA" id="ARBA00022723"/>
    </source>
</evidence>
<dbReference type="InterPro" id="IPR036909">
    <property type="entry name" value="Cyt_c-like_dom_sf"/>
</dbReference>
<evidence type="ECO:0000313" key="12">
    <source>
        <dbReference type="Proteomes" id="UP001567350"/>
    </source>
</evidence>
<evidence type="ECO:0000313" key="11">
    <source>
        <dbReference type="EMBL" id="MEZ2740808.1"/>
    </source>
</evidence>
<proteinExistence type="predicted"/>
<keyword evidence="3 8" id="KW-0349">Heme</keyword>
<dbReference type="RefSeq" id="WP_370893900.1">
    <property type="nucleotide sequence ID" value="NZ_JBGJLR010000021.1"/>
</dbReference>
<evidence type="ECO:0000256" key="6">
    <source>
        <dbReference type="ARBA" id="ARBA00022982"/>
    </source>
</evidence>
<dbReference type="SUPFAM" id="SSF46626">
    <property type="entry name" value="Cytochrome c"/>
    <property type="match status" value="2"/>
</dbReference>
<dbReference type="PANTHER" id="PTHR33751:SF9">
    <property type="entry name" value="CYTOCHROME C4"/>
    <property type="match status" value="1"/>
</dbReference>